<feature type="signal peptide" evidence="1">
    <location>
        <begin position="1"/>
        <end position="32"/>
    </location>
</feature>
<evidence type="ECO:0000313" key="3">
    <source>
        <dbReference type="Proteomes" id="UP000440224"/>
    </source>
</evidence>
<evidence type="ECO:0000256" key="1">
    <source>
        <dbReference type="SAM" id="SignalP"/>
    </source>
</evidence>
<evidence type="ECO:0000313" key="2">
    <source>
        <dbReference type="EMBL" id="MRG97406.1"/>
    </source>
</evidence>
<evidence type="ECO:0008006" key="4">
    <source>
        <dbReference type="Google" id="ProtNLM"/>
    </source>
</evidence>
<name>A0A6N7Q2I5_9BACT</name>
<dbReference type="Proteomes" id="UP000440224">
    <property type="component" value="Unassembled WGS sequence"/>
</dbReference>
<sequence length="135" mass="13673">MRAFNSQDKRSSTRRLCGALLALAALVGPAIAAADEVARDEESCMSKKAGDTCADPAGAPGTCVAAKDFRDRERLRCVAGAKTPTPTPSAATTSVVEKKGCAVSAAGDQDRGAPLAIGFALAALALGRARRRAAG</sequence>
<comment type="caution">
    <text evidence="2">The sequence shown here is derived from an EMBL/GenBank/DDBJ whole genome shotgun (WGS) entry which is preliminary data.</text>
</comment>
<dbReference type="AlphaFoldDB" id="A0A6N7Q2I5"/>
<keyword evidence="1" id="KW-0732">Signal</keyword>
<reference evidence="2 3" key="1">
    <citation type="submission" date="2019-10" db="EMBL/GenBank/DDBJ databases">
        <title>A soil myxobacterium in the family Polyangiaceae.</title>
        <authorList>
            <person name="Li Y."/>
            <person name="Wang J."/>
        </authorList>
    </citation>
    <scope>NUCLEOTIDE SEQUENCE [LARGE SCALE GENOMIC DNA]</scope>
    <source>
        <strain evidence="2 3">DSM 14734</strain>
    </source>
</reference>
<accession>A0A6N7Q2I5</accession>
<dbReference type="EMBL" id="WJIE01000017">
    <property type="protein sequence ID" value="MRG97406.1"/>
    <property type="molecule type" value="Genomic_DNA"/>
</dbReference>
<organism evidence="2 3">
    <name type="scientific">Polyangium spumosum</name>
    <dbReference type="NCBI Taxonomy" id="889282"/>
    <lineage>
        <taxon>Bacteria</taxon>
        <taxon>Pseudomonadati</taxon>
        <taxon>Myxococcota</taxon>
        <taxon>Polyangia</taxon>
        <taxon>Polyangiales</taxon>
        <taxon>Polyangiaceae</taxon>
        <taxon>Polyangium</taxon>
    </lineage>
</organism>
<keyword evidence="3" id="KW-1185">Reference proteome</keyword>
<protein>
    <recommendedName>
        <fullName evidence="4">MYXO-CTERM sorting domain-containing protein</fullName>
    </recommendedName>
</protein>
<gene>
    <name evidence="2" type="ORF">GF068_36585</name>
</gene>
<proteinExistence type="predicted"/>
<dbReference type="RefSeq" id="WP_153824190.1">
    <property type="nucleotide sequence ID" value="NZ_WJIE01000017.1"/>
</dbReference>
<feature type="chain" id="PRO_5026996170" description="MYXO-CTERM sorting domain-containing protein" evidence="1">
    <location>
        <begin position="33"/>
        <end position="135"/>
    </location>
</feature>